<protein>
    <recommendedName>
        <fullName evidence="5">DUF3043 domain-containing protein</fullName>
    </recommendedName>
</protein>
<evidence type="ECO:0000313" key="3">
    <source>
        <dbReference type="EMBL" id="AQP49863.1"/>
    </source>
</evidence>
<feature type="compositionally biased region" description="Basic and acidic residues" evidence="1">
    <location>
        <begin position="1"/>
        <end position="12"/>
    </location>
</feature>
<keyword evidence="2" id="KW-1133">Transmembrane helix</keyword>
<evidence type="ECO:0000256" key="1">
    <source>
        <dbReference type="SAM" id="MobiDB-lite"/>
    </source>
</evidence>
<feature type="transmembrane region" description="Helical" evidence="2">
    <location>
        <begin position="132"/>
        <end position="153"/>
    </location>
</feature>
<dbReference type="Pfam" id="PF11241">
    <property type="entry name" value="DUF3043"/>
    <property type="match status" value="1"/>
</dbReference>
<dbReference type="AlphaFoldDB" id="A0A1Q2CUT1"/>
<feature type="compositionally biased region" description="Basic and acidic residues" evidence="1">
    <location>
        <begin position="28"/>
        <end position="39"/>
    </location>
</feature>
<dbReference type="InterPro" id="IPR021403">
    <property type="entry name" value="DUF3043"/>
</dbReference>
<dbReference type="OrthoDB" id="5194448at2"/>
<evidence type="ECO:0000256" key="2">
    <source>
        <dbReference type="SAM" id="Phobius"/>
    </source>
</evidence>
<keyword evidence="2" id="KW-0812">Transmembrane</keyword>
<accession>A0A1Q2CUT1</accession>
<keyword evidence="2" id="KW-0472">Membrane</keyword>
<proteinExistence type="predicted"/>
<dbReference type="KEGG" id="tfa:BW733_02450"/>
<feature type="transmembrane region" description="Helical" evidence="2">
    <location>
        <begin position="159"/>
        <end position="179"/>
    </location>
</feature>
<evidence type="ECO:0000313" key="4">
    <source>
        <dbReference type="Proteomes" id="UP000188235"/>
    </source>
</evidence>
<feature type="compositionally biased region" description="Basic and acidic residues" evidence="1">
    <location>
        <begin position="72"/>
        <end position="83"/>
    </location>
</feature>
<reference evidence="3 4" key="1">
    <citation type="journal article" date="2008" name="Int. J. Syst. Evol. Microbiol.">
        <title>Tessaracoccus flavescens sp. nov., isolated from marine sediment.</title>
        <authorList>
            <person name="Lee D.W."/>
            <person name="Lee S.D."/>
        </authorList>
    </citation>
    <scope>NUCLEOTIDE SEQUENCE [LARGE SCALE GENOMIC DNA]</scope>
    <source>
        <strain evidence="3 4">SST-39T</strain>
    </source>
</reference>
<dbReference type="STRING" id="399497.BW733_02450"/>
<feature type="region of interest" description="Disordered" evidence="1">
    <location>
        <begin position="1"/>
        <end position="112"/>
    </location>
</feature>
<gene>
    <name evidence="3" type="ORF">BW733_02450</name>
</gene>
<name>A0A1Q2CUT1_9ACTN</name>
<feature type="compositionally biased region" description="Polar residues" evidence="1">
    <location>
        <begin position="48"/>
        <end position="57"/>
    </location>
</feature>
<dbReference type="RefSeq" id="WP_077347594.1">
    <property type="nucleotide sequence ID" value="NZ_CP019607.1"/>
</dbReference>
<evidence type="ECO:0008006" key="5">
    <source>
        <dbReference type="Google" id="ProtNLM"/>
    </source>
</evidence>
<sequence length="222" mass="24989">MGLFRPYERKEAGASSDQIATLTPKGQKAAEKEAAREAKASQPEVAVETTSETTGSGKIQVARKAGPTRSRRQAEADRMERLHPTLTPKQQRKAASKARQQQRLEAMDKVENSPERQLTRDYVDTRWTVNEFLFPAMILVMAASMATMSNVALSSYIVLSVWVLIAVGVIQAVIMWRGLKKVLQQRYPKASLKGLPMYMFSRSIMIRRFRQPGPRIKRGDPI</sequence>
<organism evidence="3 4">
    <name type="scientific">Tessaracoccus flavescens</name>
    <dbReference type="NCBI Taxonomy" id="399497"/>
    <lineage>
        <taxon>Bacteria</taxon>
        <taxon>Bacillati</taxon>
        <taxon>Actinomycetota</taxon>
        <taxon>Actinomycetes</taxon>
        <taxon>Propionibacteriales</taxon>
        <taxon>Propionibacteriaceae</taxon>
        <taxon>Tessaracoccus</taxon>
    </lineage>
</organism>
<keyword evidence="4" id="KW-1185">Reference proteome</keyword>
<dbReference type="EMBL" id="CP019607">
    <property type="protein sequence ID" value="AQP49863.1"/>
    <property type="molecule type" value="Genomic_DNA"/>
</dbReference>
<dbReference type="Proteomes" id="UP000188235">
    <property type="component" value="Chromosome"/>
</dbReference>